<dbReference type="InterPro" id="IPR001810">
    <property type="entry name" value="F-box_dom"/>
</dbReference>
<dbReference type="SUPFAM" id="SSF81383">
    <property type="entry name" value="F-box domain"/>
    <property type="match status" value="1"/>
</dbReference>
<evidence type="ECO:0000313" key="3">
    <source>
        <dbReference type="Proteomes" id="UP000248423"/>
    </source>
</evidence>
<accession>A0A319DVW4</accession>
<protein>
    <recommendedName>
        <fullName evidence="1">F-box domain-containing protein</fullName>
    </recommendedName>
</protein>
<reference evidence="2 3" key="1">
    <citation type="submission" date="2018-02" db="EMBL/GenBank/DDBJ databases">
        <title>The genomes of Aspergillus section Nigri reveals drivers in fungal speciation.</title>
        <authorList>
            <consortium name="DOE Joint Genome Institute"/>
            <person name="Vesth T.C."/>
            <person name="Nybo J."/>
            <person name="Theobald S."/>
            <person name="Brandl J."/>
            <person name="Frisvad J.C."/>
            <person name="Nielsen K.F."/>
            <person name="Lyhne E.K."/>
            <person name="Kogle M.E."/>
            <person name="Kuo A."/>
            <person name="Riley R."/>
            <person name="Clum A."/>
            <person name="Nolan M."/>
            <person name="Lipzen A."/>
            <person name="Salamov A."/>
            <person name="Henrissat B."/>
            <person name="Wiebenga A."/>
            <person name="De vries R.P."/>
            <person name="Grigoriev I.V."/>
            <person name="Mortensen U.H."/>
            <person name="Andersen M.R."/>
            <person name="Baker S.E."/>
        </authorList>
    </citation>
    <scope>NUCLEOTIDE SEQUENCE [LARGE SCALE GENOMIC DNA]</scope>
    <source>
        <strain evidence="2 3">CBS 121057</strain>
    </source>
</reference>
<name>A0A319DVW4_ASPSB</name>
<dbReference type="InterPro" id="IPR036047">
    <property type="entry name" value="F-box-like_dom_sf"/>
</dbReference>
<dbReference type="Proteomes" id="UP000248423">
    <property type="component" value="Unassembled WGS sequence"/>
</dbReference>
<organism evidence="2 3">
    <name type="scientific">Aspergillus sclerotiicarbonarius (strain CBS 121057 / IBT 28362)</name>
    <dbReference type="NCBI Taxonomy" id="1448318"/>
    <lineage>
        <taxon>Eukaryota</taxon>
        <taxon>Fungi</taxon>
        <taxon>Dikarya</taxon>
        <taxon>Ascomycota</taxon>
        <taxon>Pezizomycotina</taxon>
        <taxon>Eurotiomycetes</taxon>
        <taxon>Eurotiomycetidae</taxon>
        <taxon>Eurotiales</taxon>
        <taxon>Aspergillaceae</taxon>
        <taxon>Aspergillus</taxon>
        <taxon>Aspergillus subgen. Circumdati</taxon>
    </lineage>
</organism>
<dbReference type="SUPFAM" id="SSF52047">
    <property type="entry name" value="RNI-like"/>
    <property type="match status" value="1"/>
</dbReference>
<evidence type="ECO:0000313" key="2">
    <source>
        <dbReference type="EMBL" id="PYI01921.1"/>
    </source>
</evidence>
<dbReference type="AlphaFoldDB" id="A0A319DVW4"/>
<feature type="domain" description="F-box" evidence="1">
    <location>
        <begin position="8"/>
        <end position="53"/>
    </location>
</feature>
<sequence>MKPKHQAAPGIISCPAEILDLVFQLLSPADLRVFGRVNKAFRNYVEPLLYSKIQWTWLKAESPPPITLLVRKILCRPQLATYITNIHFESDTFCRWSFKVVPKIPFTSELNEPIAFIRKTGVSYTDLWIQELCQGITDAWLALLLAQLPRLKCLYLSPNFTQQSKLIGMVLRSAIEPAYYGLPDFRHLRDVSFHLRVGDRSRKKRNDKNTTDVLPFFYLPSIQHLSASIENPVIFTWPAAHLPVPNLTSLDLNFVREAHLGQLLSVTQNLKTLRWAWYFDISVEDQFTTPIVDLDQIDTALSHVRDTLTDLTILAECGTGLDPFLPSIKTEGSLKSLVNFNKLKRLQIPLPFLVGFAQDTTKRLQDVIPRNIEFLVITDNLKQQNQDVADRTGWPLWEWEDHVIIDLIRLWLEDWRACTPHLRGITLRLEWTDWELDEWLPETTVQQLRDLGAQAGVEIEIIDLTDVM</sequence>
<dbReference type="VEuPathDB" id="FungiDB:BO78DRAFT_378087"/>
<dbReference type="PROSITE" id="PS50181">
    <property type="entry name" value="FBOX"/>
    <property type="match status" value="1"/>
</dbReference>
<dbReference type="EMBL" id="KZ826404">
    <property type="protein sequence ID" value="PYI01921.1"/>
    <property type="molecule type" value="Genomic_DNA"/>
</dbReference>
<keyword evidence="3" id="KW-1185">Reference proteome</keyword>
<evidence type="ECO:0000259" key="1">
    <source>
        <dbReference type="PROSITE" id="PS50181"/>
    </source>
</evidence>
<gene>
    <name evidence="2" type="ORF">BO78DRAFT_378087</name>
</gene>
<dbReference type="OrthoDB" id="4191831at2759"/>
<dbReference type="InterPro" id="IPR032675">
    <property type="entry name" value="LRR_dom_sf"/>
</dbReference>
<proteinExistence type="predicted"/>
<dbReference type="CDD" id="cd09917">
    <property type="entry name" value="F-box_SF"/>
    <property type="match status" value="1"/>
</dbReference>
<dbReference type="Gene3D" id="3.80.10.10">
    <property type="entry name" value="Ribonuclease Inhibitor"/>
    <property type="match status" value="1"/>
</dbReference>